<evidence type="ECO:0000259" key="10">
    <source>
        <dbReference type="PROSITE" id="PS51194"/>
    </source>
</evidence>
<keyword evidence="12" id="KW-1185">Reference proteome</keyword>
<dbReference type="Gene3D" id="3.40.50.10810">
    <property type="entry name" value="Tandem AAA-ATPase domain"/>
    <property type="match status" value="1"/>
</dbReference>
<dbReference type="PROSITE" id="PS50013">
    <property type="entry name" value="CHROMO_2"/>
    <property type="match status" value="2"/>
</dbReference>
<dbReference type="SMART" id="SM00298">
    <property type="entry name" value="CHROMO"/>
    <property type="match status" value="2"/>
</dbReference>
<evidence type="ECO:0000256" key="1">
    <source>
        <dbReference type="ARBA" id="ARBA00004123"/>
    </source>
</evidence>
<dbReference type="EMBL" id="JBGBPQ010000026">
    <property type="protein sequence ID" value="KAL1499104.1"/>
    <property type="molecule type" value="Genomic_DNA"/>
</dbReference>
<dbReference type="Pfam" id="PF00176">
    <property type="entry name" value="SNF2-rel_dom"/>
    <property type="match status" value="1"/>
</dbReference>
<evidence type="ECO:0000313" key="11">
    <source>
        <dbReference type="EMBL" id="KAL1499104.1"/>
    </source>
</evidence>
<dbReference type="SMART" id="SM00490">
    <property type="entry name" value="HELICc"/>
    <property type="match status" value="1"/>
</dbReference>
<dbReference type="InterPro" id="IPR016197">
    <property type="entry name" value="Chromo-like_dom_sf"/>
</dbReference>
<dbReference type="Pfam" id="PF00385">
    <property type="entry name" value="Chromo"/>
    <property type="match status" value="2"/>
</dbReference>
<evidence type="ECO:0000256" key="4">
    <source>
        <dbReference type="ARBA" id="ARBA00022801"/>
    </source>
</evidence>
<dbReference type="InterPro" id="IPR001650">
    <property type="entry name" value="Helicase_C-like"/>
</dbReference>
<dbReference type="InterPro" id="IPR000330">
    <property type="entry name" value="SNF2_N"/>
</dbReference>
<feature type="compositionally biased region" description="Acidic residues" evidence="7">
    <location>
        <begin position="397"/>
        <end position="408"/>
    </location>
</feature>
<feature type="region of interest" description="Disordered" evidence="7">
    <location>
        <begin position="1698"/>
        <end position="1728"/>
    </location>
</feature>
<comment type="subcellular location">
    <subcellularLocation>
        <location evidence="1">Nucleus</location>
    </subcellularLocation>
</comment>
<feature type="compositionally biased region" description="Acidic residues" evidence="7">
    <location>
        <begin position="316"/>
        <end position="351"/>
    </location>
</feature>
<evidence type="ECO:0000256" key="3">
    <source>
        <dbReference type="ARBA" id="ARBA00022741"/>
    </source>
</evidence>
<evidence type="ECO:0000259" key="9">
    <source>
        <dbReference type="PROSITE" id="PS51192"/>
    </source>
</evidence>
<dbReference type="SMART" id="SM00487">
    <property type="entry name" value="DEXDc"/>
    <property type="match status" value="1"/>
</dbReference>
<dbReference type="PANTHER" id="PTHR45623:SF48">
    <property type="entry name" value="SNF2 FAMILY DNA-DEPENDENT ATPASE"/>
    <property type="match status" value="1"/>
</dbReference>
<feature type="region of interest" description="Disordered" evidence="7">
    <location>
        <begin position="374"/>
        <end position="449"/>
    </location>
</feature>
<organism evidence="11 12">
    <name type="scientific">Prymnesium parvum</name>
    <name type="common">Toxic golden alga</name>
    <dbReference type="NCBI Taxonomy" id="97485"/>
    <lineage>
        <taxon>Eukaryota</taxon>
        <taxon>Haptista</taxon>
        <taxon>Haptophyta</taxon>
        <taxon>Prymnesiophyceae</taxon>
        <taxon>Prymnesiales</taxon>
        <taxon>Prymnesiaceae</taxon>
        <taxon>Prymnesium</taxon>
    </lineage>
</organism>
<proteinExistence type="predicted"/>
<dbReference type="Pfam" id="PF00271">
    <property type="entry name" value="Helicase_C"/>
    <property type="match status" value="1"/>
</dbReference>
<feature type="region of interest" description="Disordered" evidence="7">
    <location>
        <begin position="1"/>
        <end position="27"/>
    </location>
</feature>
<feature type="compositionally biased region" description="Low complexity" evidence="7">
    <location>
        <begin position="126"/>
        <end position="135"/>
    </location>
</feature>
<feature type="domain" description="Helicase ATP-binding" evidence="9">
    <location>
        <begin position="652"/>
        <end position="832"/>
    </location>
</feature>
<dbReference type="PROSITE" id="PS51194">
    <property type="entry name" value="HELICASE_CTER"/>
    <property type="match status" value="1"/>
</dbReference>
<feature type="compositionally biased region" description="Basic residues" evidence="7">
    <location>
        <begin position="79"/>
        <end position="89"/>
    </location>
</feature>
<feature type="compositionally biased region" description="Acidic residues" evidence="7">
    <location>
        <begin position="109"/>
        <end position="125"/>
    </location>
</feature>
<feature type="compositionally biased region" description="Acidic residues" evidence="7">
    <location>
        <begin position="1698"/>
        <end position="1713"/>
    </location>
</feature>
<feature type="compositionally biased region" description="Polar residues" evidence="7">
    <location>
        <begin position="10"/>
        <end position="20"/>
    </location>
</feature>
<dbReference type="PROSITE" id="PS51192">
    <property type="entry name" value="HELICASE_ATP_BIND_1"/>
    <property type="match status" value="1"/>
</dbReference>
<feature type="domain" description="Chromo" evidence="8">
    <location>
        <begin position="447"/>
        <end position="478"/>
    </location>
</feature>
<feature type="compositionally biased region" description="Polar residues" evidence="7">
    <location>
        <begin position="1807"/>
        <end position="1817"/>
    </location>
</feature>
<evidence type="ECO:0000256" key="6">
    <source>
        <dbReference type="ARBA" id="ARBA00023242"/>
    </source>
</evidence>
<evidence type="ECO:0000259" key="8">
    <source>
        <dbReference type="PROSITE" id="PS50013"/>
    </source>
</evidence>
<name>A0AB34IG23_PRYPA</name>
<dbReference type="Gene3D" id="2.40.50.40">
    <property type="match status" value="2"/>
</dbReference>
<protein>
    <submittedName>
        <fullName evidence="11">Uncharacterized protein</fullName>
    </submittedName>
</protein>
<dbReference type="InterPro" id="IPR027417">
    <property type="entry name" value="P-loop_NTPase"/>
</dbReference>
<keyword evidence="5" id="KW-0067">ATP-binding</keyword>
<feature type="region of interest" description="Disordered" evidence="7">
    <location>
        <begin position="39"/>
        <end position="357"/>
    </location>
</feature>
<dbReference type="SUPFAM" id="SSF54160">
    <property type="entry name" value="Chromo domain-like"/>
    <property type="match status" value="2"/>
</dbReference>
<accession>A0AB34IG23</accession>
<feature type="compositionally biased region" description="Acidic residues" evidence="7">
    <location>
        <begin position="136"/>
        <end position="162"/>
    </location>
</feature>
<dbReference type="GO" id="GO:0005524">
    <property type="term" value="F:ATP binding"/>
    <property type="evidence" value="ECO:0007669"/>
    <property type="project" value="UniProtKB-KW"/>
</dbReference>
<dbReference type="InterPro" id="IPR014001">
    <property type="entry name" value="Helicase_ATP-bd"/>
</dbReference>
<keyword evidence="6" id="KW-0539">Nucleus</keyword>
<feature type="compositionally biased region" description="Low complexity" evidence="7">
    <location>
        <begin position="1818"/>
        <end position="1841"/>
    </location>
</feature>
<dbReference type="Gene3D" id="3.40.50.300">
    <property type="entry name" value="P-loop containing nucleotide triphosphate hydrolases"/>
    <property type="match status" value="1"/>
</dbReference>
<dbReference type="InterPro" id="IPR038718">
    <property type="entry name" value="SNF2-like_sf"/>
</dbReference>
<dbReference type="InterPro" id="IPR000953">
    <property type="entry name" value="Chromo/chromo_shadow_dom"/>
</dbReference>
<reference evidence="11 12" key="1">
    <citation type="journal article" date="2024" name="Science">
        <title>Giant polyketide synthase enzymes in the biosynthesis of giant marine polyether toxins.</title>
        <authorList>
            <person name="Fallon T.R."/>
            <person name="Shende V.V."/>
            <person name="Wierzbicki I.H."/>
            <person name="Pendleton A.L."/>
            <person name="Watervoot N.F."/>
            <person name="Auber R.P."/>
            <person name="Gonzalez D.J."/>
            <person name="Wisecaver J.H."/>
            <person name="Moore B.S."/>
        </authorList>
    </citation>
    <scope>NUCLEOTIDE SEQUENCE [LARGE SCALE GENOMIC DNA]</scope>
    <source>
        <strain evidence="11 12">12B1</strain>
    </source>
</reference>
<dbReference type="GO" id="GO:0005634">
    <property type="term" value="C:nucleus"/>
    <property type="evidence" value="ECO:0007669"/>
    <property type="project" value="UniProtKB-SubCell"/>
</dbReference>
<keyword evidence="2" id="KW-0677">Repeat</keyword>
<evidence type="ECO:0000256" key="2">
    <source>
        <dbReference type="ARBA" id="ARBA00022737"/>
    </source>
</evidence>
<dbReference type="PANTHER" id="PTHR45623">
    <property type="entry name" value="CHROMODOMAIN-HELICASE-DNA-BINDING PROTEIN 3-RELATED-RELATED"/>
    <property type="match status" value="1"/>
</dbReference>
<evidence type="ECO:0000256" key="5">
    <source>
        <dbReference type="ARBA" id="ARBA00022840"/>
    </source>
</evidence>
<gene>
    <name evidence="11" type="ORF">AB1Y20_013617</name>
</gene>
<feature type="compositionally biased region" description="Polar residues" evidence="7">
    <location>
        <begin position="294"/>
        <end position="307"/>
    </location>
</feature>
<sequence length="1886" mass="204388">MPGHPFPVNVSPSALVTSDSKPLASDRPAARNVYLEFAFGSGVEPEERPREARSSAGAPAPPRASGSVAPPAAVGRGGSHAKKKAAGVKRKQESKSSGGRQRGKRAVVESEEEESEEQSAEESEESSVANLSVESDAVEEVAADEKEEVAAKDEEEDDEEEVKEQLSQPREAAHKEPAATGAASRLFAEFENTAPAQLSRRTRMPTDRFVAGPAPPPRRAMAKNPPPRAATSQRGSRGGARGTERPSRAVAIKKSMKESSSGSDEEYEEEDEEEEDEEEAVPVARQKKNAKARGQTSKGGVRTSSRSRGAPRVVLDEEGESEEEESEEGESEEESDEDAEAVEETEGDEGEEWKTSGHAWVGKRVRRFFEGEASDGTITRWLPEDGEDEPLWHMEHDDGDEEDLDEEEARAAVRALKRRQTTEEAAEQGEESDEADEEVSDGEVPEGEVESVLARRRVASGVEFLVKWRGQSHLHVSWHLGGALTRTSEKSAAKLKAFSRAAPPLPVAKEAVCRFDEEGELVEEKEEEVVLDDGLPRADARPWLQPEWYAPEEVLSVRRVEADGATVEELLVKWRGLPLDQSTWERASSFAAAALEPLVGAFRAALAAPVVPPTRAQASKRPKQWEQMAESPEYGCGRTLRPYQLDGVNWMVDRWRRRCNVMLGDEMGLGKTAQIVAALHTLHTLGVPGPFLIVAPLSTIAHWSREFATWTQLRTIVLHGSASDRKMLCKYQWAAQQPTADGLACDKGYAKGYFFHVVVTTYEMLHVEGRRLAAVPWQYLVVDEAHRLKNPASRARMVIETLKYEQLALLTGTPIQNSTAELFSLLSLLNPHKFSDADAFAERFGDMKSGAQVGELQELLKPMMLRRLKEDVMGGEIPPKEETIIYVELTKEQKRLYRAILDKNVAILASSSRASSLPSLANIFMQLRKVCNHPRLLEKEDRPLPTHGSAASEMKALVAESGKMVLLAKLLPRLREEGRKVLVFSQMTRMLDLLEDYLHLADYPFERLDGSVAGKERQASIDRFQNGGPKDAFVFLLSTRAGGVGINLTAADSVVIFDSDWNPQNDVQGMARCHRIGQTQQVRIYRLITNKTYERGMFERACLKLSLDHAVLGGAGSKDDKEGSKAPNQAELSKMLRYGAYEVLRDDEEGSKALEAFQEADIDSLLETGRRVQLQCGGAGGAFSKTCFSSEDAAPELDVDDPQFWQKALPEEMRQPAERPAPIDRAARRKAMEAAYDDGGSSAVDSDFEWTLSDCEEQLAARKKLEKREKVEKRAEPLVAAAVGRRVFVRAESLVRGTYREDGKVVLDGACEEGGGDADGVVTCKAFCALAGLKKRKPLLYVLLEEDPETCLQALEDPKGAASGLYKLKQQSKRRNESKWTKAERDKATKAIFSLGLRDLSPLLLQLPGHNEAEVAAFAHAVLRASLASLQPADDAKGAKRTHADAAAAALETLGEAALELSFWEEWLPAAPSAEEAALWAAVGEDGKYVELLHRHAVANMARLLQMRALSRGVCVDPAAAGEAALSLALPDEMERALGGGYKAGGTIPARWWTAAHDRALLLHTARRGIALSETDWLELCAQPEFEAAGAVAAVKGDKEAEREAERKGGVGLKAVLLRQGVLLKRLQTLVFPASKGASAAKRAKFFGKAAAKVGAEELEAIRQAQEKQRERATCGAAREASPRRGVEVVVLDVDVEEEEGEASAAESEEDGCSVEPPSLPSLSADAVRASSTPGVNLKVPASLFRHRLVAAADGGSPMVDSPQDRSTPAASSGASGGEDSDAGGKRAKPSGERTSSGAMKKPKVESSLSKPSQVQQSAASSSSSKAASSSSSGYVASSSTSGKAAASSSAIAAASSGGKAIAIAPIVTEKALQKQSNLKNFFARP</sequence>
<comment type="caution">
    <text evidence="11">The sequence shown here is derived from an EMBL/GenBank/DDBJ whole genome shotgun (WGS) entry which is preliminary data.</text>
</comment>
<feature type="compositionally biased region" description="Acidic residues" evidence="7">
    <location>
        <begin position="424"/>
        <end position="449"/>
    </location>
</feature>
<evidence type="ECO:0000256" key="7">
    <source>
        <dbReference type="SAM" id="MobiDB-lite"/>
    </source>
</evidence>
<dbReference type="GO" id="GO:0016787">
    <property type="term" value="F:hydrolase activity"/>
    <property type="evidence" value="ECO:0007669"/>
    <property type="project" value="UniProtKB-KW"/>
</dbReference>
<feature type="compositionally biased region" description="Pro residues" evidence="7">
    <location>
        <begin position="213"/>
        <end position="228"/>
    </location>
</feature>
<feature type="domain" description="Chromo" evidence="8">
    <location>
        <begin position="549"/>
        <end position="602"/>
    </location>
</feature>
<feature type="region of interest" description="Disordered" evidence="7">
    <location>
        <begin position="1754"/>
        <end position="1841"/>
    </location>
</feature>
<keyword evidence="3" id="KW-0547">Nucleotide-binding</keyword>
<dbReference type="CDD" id="cd18793">
    <property type="entry name" value="SF2_C_SNF"/>
    <property type="match status" value="1"/>
</dbReference>
<dbReference type="InterPro" id="IPR049730">
    <property type="entry name" value="SNF2/RAD54-like_C"/>
</dbReference>
<feature type="compositionally biased region" description="Low complexity" evidence="7">
    <location>
        <begin position="54"/>
        <end position="74"/>
    </location>
</feature>
<evidence type="ECO:0000313" key="12">
    <source>
        <dbReference type="Proteomes" id="UP001515480"/>
    </source>
</evidence>
<feature type="domain" description="Helicase C-terminal" evidence="10">
    <location>
        <begin position="966"/>
        <end position="1118"/>
    </location>
</feature>
<dbReference type="SUPFAM" id="SSF52540">
    <property type="entry name" value="P-loop containing nucleoside triphosphate hydrolases"/>
    <property type="match status" value="2"/>
</dbReference>
<feature type="compositionally biased region" description="Acidic residues" evidence="7">
    <location>
        <begin position="263"/>
        <end position="280"/>
    </location>
</feature>
<dbReference type="InterPro" id="IPR023780">
    <property type="entry name" value="Chromo_domain"/>
</dbReference>
<keyword evidence="4" id="KW-0378">Hydrolase</keyword>
<dbReference type="Proteomes" id="UP001515480">
    <property type="component" value="Unassembled WGS sequence"/>
</dbReference>